<evidence type="ECO:0000259" key="3">
    <source>
        <dbReference type="PROSITE" id="PS51186"/>
    </source>
</evidence>
<sequence>MSPHVTLIGRHNTALLDHVAEGVFAHPPTAAHLGAYLADPAQRLFVAVQAGRVVGQLSAVLHRHPDKAPGLYIEELGVATALRRQGIATALMQAAVTLARNLGCAEIWLATEADNHAARAFYATQGLSGQQVVMFSRLL</sequence>
<dbReference type="Pfam" id="PF00583">
    <property type="entry name" value="Acetyltransf_1"/>
    <property type="match status" value="1"/>
</dbReference>
<reference evidence="4 5" key="1">
    <citation type="submission" date="2020-05" db="EMBL/GenBank/DDBJ databases">
        <title>Gimesia benthica sp. nov., a novel planctomycete isolated from a deep-sea water sample of the Northwest Indian Ocean.</title>
        <authorList>
            <person name="Wang J."/>
            <person name="Ruan C."/>
            <person name="Song L."/>
            <person name="Zhu Y."/>
            <person name="Li A."/>
            <person name="Zheng X."/>
            <person name="Wang L."/>
            <person name="Lu Z."/>
            <person name="Huang Y."/>
            <person name="Du W."/>
            <person name="Zhou Y."/>
            <person name="Huang L."/>
            <person name="Dai X."/>
        </authorList>
    </citation>
    <scope>NUCLEOTIDE SEQUENCE [LARGE SCALE GENOMIC DNA]</scope>
    <source>
        <strain evidence="4 5">YYQ-30</strain>
    </source>
</reference>
<dbReference type="PROSITE" id="PS51186">
    <property type="entry name" value="GNAT"/>
    <property type="match status" value="1"/>
</dbReference>
<keyword evidence="5" id="KW-1185">Reference proteome</keyword>
<dbReference type="InterPro" id="IPR000182">
    <property type="entry name" value="GNAT_dom"/>
</dbReference>
<dbReference type="InterPro" id="IPR016181">
    <property type="entry name" value="Acyl_CoA_acyltransferase"/>
</dbReference>
<comment type="caution">
    <text evidence="4">The sequence shown here is derived from an EMBL/GenBank/DDBJ whole genome shotgun (WGS) entry which is preliminary data.</text>
</comment>
<dbReference type="SUPFAM" id="SSF55729">
    <property type="entry name" value="Acyl-CoA N-acyltransferases (Nat)"/>
    <property type="match status" value="1"/>
</dbReference>
<proteinExistence type="predicted"/>
<accession>A0A849L2V7</accession>
<protein>
    <submittedName>
        <fullName evidence="4">GNAT family N-acetyltransferase</fullName>
    </submittedName>
</protein>
<dbReference type="GO" id="GO:0016747">
    <property type="term" value="F:acyltransferase activity, transferring groups other than amino-acyl groups"/>
    <property type="evidence" value="ECO:0007669"/>
    <property type="project" value="InterPro"/>
</dbReference>
<evidence type="ECO:0000256" key="1">
    <source>
        <dbReference type="ARBA" id="ARBA00022679"/>
    </source>
</evidence>
<gene>
    <name evidence="4" type="ORF">HMH01_08875</name>
</gene>
<dbReference type="AlphaFoldDB" id="A0A849L2V7"/>
<dbReference type="RefSeq" id="WP_171324401.1">
    <property type="nucleotide sequence ID" value="NZ_JABFBC010000001.1"/>
</dbReference>
<dbReference type="CDD" id="cd04301">
    <property type="entry name" value="NAT_SF"/>
    <property type="match status" value="1"/>
</dbReference>
<evidence type="ECO:0000313" key="5">
    <source>
        <dbReference type="Proteomes" id="UP000572377"/>
    </source>
</evidence>
<dbReference type="EMBL" id="JABFBC010000001">
    <property type="protein sequence ID" value="NNU80547.1"/>
    <property type="molecule type" value="Genomic_DNA"/>
</dbReference>
<organism evidence="4 5">
    <name type="scientific">Halovulum dunhuangense</name>
    <dbReference type="NCBI Taxonomy" id="1505036"/>
    <lineage>
        <taxon>Bacteria</taxon>
        <taxon>Pseudomonadati</taxon>
        <taxon>Pseudomonadota</taxon>
        <taxon>Alphaproteobacteria</taxon>
        <taxon>Rhodobacterales</taxon>
        <taxon>Paracoccaceae</taxon>
        <taxon>Halovulum</taxon>
    </lineage>
</organism>
<dbReference type="Gene3D" id="3.40.630.30">
    <property type="match status" value="1"/>
</dbReference>
<dbReference type="InterPro" id="IPR050832">
    <property type="entry name" value="Bact_Acetyltransf"/>
</dbReference>
<evidence type="ECO:0000313" key="4">
    <source>
        <dbReference type="EMBL" id="NNU80547.1"/>
    </source>
</evidence>
<evidence type="ECO:0000256" key="2">
    <source>
        <dbReference type="ARBA" id="ARBA00023315"/>
    </source>
</evidence>
<name>A0A849L2V7_9RHOB</name>
<feature type="domain" description="N-acetyltransferase" evidence="3">
    <location>
        <begin position="3"/>
        <end position="139"/>
    </location>
</feature>
<dbReference type="Proteomes" id="UP000572377">
    <property type="component" value="Unassembled WGS sequence"/>
</dbReference>
<dbReference type="PANTHER" id="PTHR43877">
    <property type="entry name" value="AMINOALKYLPHOSPHONATE N-ACETYLTRANSFERASE-RELATED-RELATED"/>
    <property type="match status" value="1"/>
</dbReference>
<keyword evidence="1 4" id="KW-0808">Transferase</keyword>
<keyword evidence="2" id="KW-0012">Acyltransferase</keyword>